<evidence type="ECO:0008006" key="4">
    <source>
        <dbReference type="Google" id="ProtNLM"/>
    </source>
</evidence>
<dbReference type="KEGG" id="thm:CL1_0221"/>
<dbReference type="RefSeq" id="WP_014788074.1">
    <property type="nucleotide sequence ID" value="NC_018015.1"/>
</dbReference>
<dbReference type="HOGENOM" id="CLU_2366366_0_0_2"/>
<reference evidence="2 3" key="1">
    <citation type="journal article" date="2012" name="J. Bacteriol.">
        <title>Complete Genome Sequence of the Hyperthermophilic Archaeon Thermococcus sp. Strain CL1, Isolated from a Paralvinella sp. Polychaete Worm Collected from a Hydrothermal Vent.</title>
        <authorList>
            <person name="Jung J.H."/>
            <person name="Holden J.F."/>
            <person name="Seo D.H."/>
            <person name="Park K.H."/>
            <person name="Shin H."/>
            <person name="Ryu S."/>
            <person name="Lee J.H."/>
            <person name="Park C.S."/>
        </authorList>
    </citation>
    <scope>NUCLEOTIDE SEQUENCE [LARGE SCALE GENOMIC DNA]</scope>
    <source>
        <strain evidence="3">DSM 27260 / KACC 17922 / CL1</strain>
    </source>
</reference>
<proteinExistence type="predicted"/>
<dbReference type="AlphaFoldDB" id="I3ZRU9"/>
<dbReference type="GeneID" id="13038878"/>
<organism evidence="2 3">
    <name type="scientific">Thermococcus cleftensis (strain DSM 27260 / KACC 17922 / CL1)</name>
    <dbReference type="NCBI Taxonomy" id="163003"/>
    <lineage>
        <taxon>Archaea</taxon>
        <taxon>Methanobacteriati</taxon>
        <taxon>Methanobacteriota</taxon>
        <taxon>Thermococci</taxon>
        <taxon>Thermococcales</taxon>
        <taxon>Thermococcaceae</taxon>
        <taxon>Thermococcus</taxon>
    </lineage>
</organism>
<dbReference type="Proteomes" id="UP000006064">
    <property type="component" value="Chromosome"/>
</dbReference>
<feature type="transmembrane region" description="Helical" evidence="1">
    <location>
        <begin position="71"/>
        <end position="89"/>
    </location>
</feature>
<evidence type="ECO:0000313" key="2">
    <source>
        <dbReference type="EMBL" id="AFL94433.1"/>
    </source>
</evidence>
<evidence type="ECO:0000313" key="3">
    <source>
        <dbReference type="Proteomes" id="UP000006064"/>
    </source>
</evidence>
<dbReference type="STRING" id="163003.CL1_0221"/>
<keyword evidence="1" id="KW-0472">Membrane</keyword>
<evidence type="ECO:0000256" key="1">
    <source>
        <dbReference type="SAM" id="Phobius"/>
    </source>
</evidence>
<keyword evidence="1" id="KW-0812">Transmembrane</keyword>
<dbReference type="OrthoDB" id="102356at2157"/>
<protein>
    <recommendedName>
        <fullName evidence="4">Lycopene cyclase domain-containing protein</fullName>
    </recommendedName>
</protein>
<keyword evidence="3" id="KW-1185">Reference proteome</keyword>
<dbReference type="EMBL" id="CP003651">
    <property type="protein sequence ID" value="AFL94433.1"/>
    <property type="molecule type" value="Genomic_DNA"/>
</dbReference>
<sequence>MRRLLYALPFLVLGLGLLFWEPTVARIVIVPLSWLTFALEYRYGGGSEEGEELVALGVSVPLLLLPISQTLAEFLAVFMFVLELAALFVKFKLKA</sequence>
<name>I3ZRU9_THECF</name>
<accession>I3ZRU9</accession>
<keyword evidence="1" id="KW-1133">Transmembrane helix</keyword>
<gene>
    <name evidence="2" type="ORF">CL1_0221</name>
</gene>